<protein>
    <recommendedName>
        <fullName evidence="4">DDT domain-containing protein</fullName>
    </recommendedName>
</protein>
<dbReference type="EMBL" id="QEAM01000487">
    <property type="protein sequence ID" value="TPX39398.1"/>
    <property type="molecule type" value="Genomic_DNA"/>
</dbReference>
<accession>A0A507CIM4</accession>
<evidence type="ECO:0000256" key="1">
    <source>
        <dbReference type="SAM" id="MobiDB-lite"/>
    </source>
</evidence>
<reference evidence="2 3" key="1">
    <citation type="journal article" date="2019" name="Sci. Rep.">
        <title>Comparative genomics of chytrid fungi reveal insights into the obligate biotrophic and pathogenic lifestyle of Synchytrium endobioticum.</title>
        <authorList>
            <person name="van de Vossenberg B.T.L.H."/>
            <person name="Warris S."/>
            <person name="Nguyen H.D.T."/>
            <person name="van Gent-Pelzer M.P.E."/>
            <person name="Joly D.L."/>
            <person name="van de Geest H.C."/>
            <person name="Bonants P.J.M."/>
            <person name="Smith D.S."/>
            <person name="Levesque C.A."/>
            <person name="van der Lee T.A.J."/>
        </authorList>
    </citation>
    <scope>NUCLEOTIDE SEQUENCE [LARGE SCALE GENOMIC DNA]</scope>
    <source>
        <strain evidence="2 3">LEV6574</strain>
    </source>
</reference>
<evidence type="ECO:0000313" key="3">
    <source>
        <dbReference type="Proteomes" id="UP000320475"/>
    </source>
</evidence>
<feature type="compositionally biased region" description="Basic and acidic residues" evidence="1">
    <location>
        <begin position="395"/>
        <end position="409"/>
    </location>
</feature>
<dbReference type="Proteomes" id="UP000320475">
    <property type="component" value="Unassembled WGS sequence"/>
</dbReference>
<feature type="compositionally biased region" description="Basic and acidic residues" evidence="1">
    <location>
        <begin position="284"/>
        <end position="335"/>
    </location>
</feature>
<dbReference type="InterPro" id="IPR028938">
    <property type="entry name" value="Rsf1-like"/>
</dbReference>
<comment type="caution">
    <text evidence="2">The sequence shown here is derived from an EMBL/GenBank/DDBJ whole genome shotgun (WGS) entry which is preliminary data.</text>
</comment>
<name>A0A507CIM4_9FUNG</name>
<dbReference type="PANTHER" id="PTHR14296:SF3">
    <property type="entry name" value="DIKAR, ISOFORM F"/>
    <property type="match status" value="1"/>
</dbReference>
<dbReference type="GO" id="GO:0031213">
    <property type="term" value="C:RSF complex"/>
    <property type="evidence" value="ECO:0007669"/>
    <property type="project" value="InterPro"/>
</dbReference>
<dbReference type="GO" id="GO:0006355">
    <property type="term" value="P:regulation of DNA-templated transcription"/>
    <property type="evidence" value="ECO:0007669"/>
    <property type="project" value="InterPro"/>
</dbReference>
<dbReference type="PANTHER" id="PTHR14296">
    <property type="entry name" value="REMODELING AND SPACING FACTOR 1"/>
    <property type="match status" value="1"/>
</dbReference>
<dbReference type="AlphaFoldDB" id="A0A507CIM4"/>
<dbReference type="VEuPathDB" id="FungiDB:SeMB42_g07808"/>
<feature type="region of interest" description="Disordered" evidence="1">
    <location>
        <begin position="260"/>
        <end position="335"/>
    </location>
</feature>
<evidence type="ECO:0008006" key="4">
    <source>
        <dbReference type="Google" id="ProtNLM"/>
    </source>
</evidence>
<proteinExistence type="predicted"/>
<feature type="compositionally biased region" description="Pro residues" evidence="1">
    <location>
        <begin position="496"/>
        <end position="510"/>
    </location>
</feature>
<feature type="region of interest" description="Disordered" evidence="1">
    <location>
        <begin position="395"/>
        <end position="448"/>
    </location>
</feature>
<dbReference type="OrthoDB" id="303107at2759"/>
<feature type="region of interest" description="Disordered" evidence="1">
    <location>
        <begin position="187"/>
        <end position="213"/>
    </location>
</feature>
<evidence type="ECO:0000313" key="2">
    <source>
        <dbReference type="EMBL" id="TPX39398.1"/>
    </source>
</evidence>
<gene>
    <name evidence="2" type="ORF">SeLEV6574_g07241</name>
</gene>
<sequence>MNTDDHAVVPPDPTFMPDPKDLAELRGHIEFAQVCSFFHLFGHLYGMDQDFETEALESQLLNPVAVPALNQVITKMMRAVTLNRFIHPDTWVHYLAKEFEKRDMPPLINYGQDFFTLPLFTKMQILLFLCEWQFEDPDRIRNVLKDEEDEASEWRIDPVGRDATGTTYWMFDDNRLYMEVKEKVKLSPPRAARTRKTAAPSPPASNSNTTHPSSWQLVCLTRDDWKTFPERFKSSKDPEERHLYSFLHEHALPMVLESMQEKEVRKRERERDTGINVKPSSRIHVKDSEDIERKATLRSYARPEDLQRTPDVKPDNPVSERDKRREERERWMREKELESQVTAAIKEQAAIHGAEDDKRRIELEKEKEMLAVQRAEHRHAKRKREDIMESHLAEELRQREVASQDDVGRRKTRSGRVKSVIPSSTPRTSHNALEAPAKKPKLQSKNHQDRIVEPLNHTDEYRQGSNPVYLQHRTFRVAANGHGSIEAHPPLNSPYHPQPPPQPAHQPIPPFLQSQDHDDN</sequence>
<organism evidence="2 3">
    <name type="scientific">Synchytrium endobioticum</name>
    <dbReference type="NCBI Taxonomy" id="286115"/>
    <lineage>
        <taxon>Eukaryota</taxon>
        <taxon>Fungi</taxon>
        <taxon>Fungi incertae sedis</taxon>
        <taxon>Chytridiomycota</taxon>
        <taxon>Chytridiomycota incertae sedis</taxon>
        <taxon>Chytridiomycetes</taxon>
        <taxon>Synchytriales</taxon>
        <taxon>Synchytriaceae</taxon>
        <taxon>Synchytrium</taxon>
    </lineage>
</organism>
<feature type="compositionally biased region" description="Polar residues" evidence="1">
    <location>
        <begin position="421"/>
        <end position="431"/>
    </location>
</feature>
<feature type="region of interest" description="Disordered" evidence="1">
    <location>
        <begin position="480"/>
        <end position="520"/>
    </location>
</feature>
<feature type="compositionally biased region" description="Basic and acidic residues" evidence="1">
    <location>
        <begin position="260"/>
        <end position="273"/>
    </location>
</feature>